<dbReference type="PRINTS" id="PR00455">
    <property type="entry name" value="HTHTETR"/>
</dbReference>
<reference evidence="4 5" key="1">
    <citation type="submission" date="2021-05" db="EMBL/GenBank/DDBJ databases">
        <title>A Polyphasic approach of four new species of the genus Ohtaekwangia: Ohtaekwangia histidinii sp. nov., Ohtaekwangia cretensis sp. nov., Ohtaekwangia indiensis sp. nov., Ohtaekwangia reichenbachii sp. nov. from diverse environment.</title>
        <authorList>
            <person name="Octaviana S."/>
        </authorList>
    </citation>
    <scope>NUCLEOTIDE SEQUENCE [LARGE SCALE GENOMIC DNA]</scope>
    <source>
        <strain evidence="4 5">PWU4</strain>
    </source>
</reference>
<dbReference type="RefSeq" id="WP_254167751.1">
    <property type="nucleotide sequence ID" value="NZ_JAHESF010000028.1"/>
</dbReference>
<dbReference type="Proteomes" id="UP001319200">
    <property type="component" value="Unassembled WGS sequence"/>
</dbReference>
<dbReference type="Pfam" id="PF00440">
    <property type="entry name" value="TetR_N"/>
    <property type="match status" value="1"/>
</dbReference>
<dbReference type="InterPro" id="IPR001647">
    <property type="entry name" value="HTH_TetR"/>
</dbReference>
<dbReference type="EMBL" id="JAHESF010000028">
    <property type="protein sequence ID" value="MBT1699656.1"/>
    <property type="molecule type" value="Genomic_DNA"/>
</dbReference>
<dbReference type="PANTHER" id="PTHR43479">
    <property type="entry name" value="ACREF/ENVCD OPERON REPRESSOR-RELATED"/>
    <property type="match status" value="1"/>
</dbReference>
<accession>A0AAP2DNQ2</accession>
<dbReference type="GO" id="GO:0003677">
    <property type="term" value="F:DNA binding"/>
    <property type="evidence" value="ECO:0007669"/>
    <property type="project" value="UniProtKB-UniRule"/>
</dbReference>
<dbReference type="PANTHER" id="PTHR43479:SF11">
    <property type="entry name" value="ACREF_ENVCD OPERON REPRESSOR-RELATED"/>
    <property type="match status" value="1"/>
</dbReference>
<feature type="DNA-binding region" description="H-T-H motif" evidence="2">
    <location>
        <begin position="29"/>
        <end position="48"/>
    </location>
</feature>
<protein>
    <submittedName>
        <fullName evidence="4">TetR/AcrR family transcriptional regulator</fullName>
    </submittedName>
</protein>
<dbReference type="PROSITE" id="PS50977">
    <property type="entry name" value="HTH_TETR_2"/>
    <property type="match status" value="1"/>
</dbReference>
<gene>
    <name evidence="4" type="ORF">KK083_22405</name>
</gene>
<dbReference type="CDD" id="cd00093">
    <property type="entry name" value="HTH_XRE"/>
    <property type="match status" value="1"/>
</dbReference>
<evidence type="ECO:0000256" key="1">
    <source>
        <dbReference type="ARBA" id="ARBA00023125"/>
    </source>
</evidence>
<dbReference type="InterPro" id="IPR001387">
    <property type="entry name" value="Cro/C1-type_HTH"/>
</dbReference>
<name>A0AAP2DNQ2_9BACT</name>
<organism evidence="4 5">
    <name type="scientific">Chryseosolibacter histidini</name>
    <dbReference type="NCBI Taxonomy" id="2782349"/>
    <lineage>
        <taxon>Bacteria</taxon>
        <taxon>Pseudomonadati</taxon>
        <taxon>Bacteroidota</taxon>
        <taxon>Cytophagia</taxon>
        <taxon>Cytophagales</taxon>
        <taxon>Chryseotaleaceae</taxon>
        <taxon>Chryseosolibacter</taxon>
    </lineage>
</organism>
<evidence type="ECO:0000256" key="2">
    <source>
        <dbReference type="PROSITE-ProRule" id="PRU00335"/>
    </source>
</evidence>
<evidence type="ECO:0000259" key="3">
    <source>
        <dbReference type="PROSITE" id="PS50977"/>
    </source>
</evidence>
<proteinExistence type="predicted"/>
<comment type="caution">
    <text evidence="4">The sequence shown here is derived from an EMBL/GenBank/DDBJ whole genome shotgun (WGS) entry which is preliminary data.</text>
</comment>
<evidence type="ECO:0000313" key="5">
    <source>
        <dbReference type="Proteomes" id="UP001319200"/>
    </source>
</evidence>
<dbReference type="InterPro" id="IPR050624">
    <property type="entry name" value="HTH-type_Tx_Regulator"/>
</dbReference>
<sequence>MRTRDENKRMAICQKALKMIVEKGFDGLSMQKLAKAAGVSPATIYIYFKDRDDLIVQLWTEEMEKMFSITLKDFDPAMPFDEGLKVQWMNRAKYFMDNPVSMHFMEQIKYSPYHHLTIKHLNNTFVTTMGEFAHNAIRNKELVRLPLEVYWSVAFAPLYQLVKFHMSGRGLRGGAEKFVLDEKIMNQTLSLVLKALKP</sequence>
<keyword evidence="5" id="KW-1185">Reference proteome</keyword>
<dbReference type="SUPFAM" id="SSF46689">
    <property type="entry name" value="Homeodomain-like"/>
    <property type="match status" value="1"/>
</dbReference>
<keyword evidence="1 2" id="KW-0238">DNA-binding</keyword>
<dbReference type="Gene3D" id="1.10.357.10">
    <property type="entry name" value="Tetracycline Repressor, domain 2"/>
    <property type="match status" value="1"/>
</dbReference>
<dbReference type="InterPro" id="IPR009057">
    <property type="entry name" value="Homeodomain-like_sf"/>
</dbReference>
<evidence type="ECO:0000313" key="4">
    <source>
        <dbReference type="EMBL" id="MBT1699656.1"/>
    </source>
</evidence>
<dbReference type="AlphaFoldDB" id="A0AAP2DNQ2"/>
<feature type="domain" description="HTH tetR-type" evidence="3">
    <location>
        <begin position="6"/>
        <end position="66"/>
    </location>
</feature>